<dbReference type="Proteomes" id="UP000031036">
    <property type="component" value="Unassembled WGS sequence"/>
</dbReference>
<dbReference type="InterPro" id="IPR056872">
    <property type="entry name" value="TTC3/DZIP3-like_helical"/>
</dbReference>
<keyword evidence="4" id="KW-1185">Reference proteome</keyword>
<accession>A0A0B2V2U8</accession>
<feature type="domain" description="TTC3/DZIP3-like helical" evidence="2">
    <location>
        <begin position="14"/>
        <end position="168"/>
    </location>
</feature>
<keyword evidence="1" id="KW-0175">Coiled coil</keyword>
<dbReference type="AlphaFoldDB" id="A0A0B2V2U8"/>
<dbReference type="Pfam" id="PF24525">
    <property type="entry name" value="TTC3"/>
    <property type="match status" value="1"/>
</dbReference>
<evidence type="ECO:0000313" key="4">
    <source>
        <dbReference type="Proteomes" id="UP000031036"/>
    </source>
</evidence>
<gene>
    <name evidence="3" type="ORF">Tcan_10686</name>
</gene>
<feature type="non-terminal residue" evidence="3">
    <location>
        <position position="1"/>
    </location>
</feature>
<dbReference type="EMBL" id="JPKZ01002753">
    <property type="protein sequence ID" value="KHN75355.1"/>
    <property type="molecule type" value="Genomic_DNA"/>
</dbReference>
<feature type="coiled-coil region" evidence="1">
    <location>
        <begin position="58"/>
        <end position="111"/>
    </location>
</feature>
<protein>
    <recommendedName>
        <fullName evidence="2">TTC3/DZIP3-like helical domain-containing protein</fullName>
    </recommendedName>
</protein>
<name>A0A0B2V2U8_TOXCA</name>
<reference evidence="3 4" key="1">
    <citation type="submission" date="2014-11" db="EMBL/GenBank/DDBJ databases">
        <title>Genetic blueprint of the zoonotic pathogen Toxocara canis.</title>
        <authorList>
            <person name="Zhu X.-Q."/>
            <person name="Korhonen P.K."/>
            <person name="Cai H."/>
            <person name="Young N.D."/>
            <person name="Nejsum P."/>
            <person name="von Samson-Himmelstjerna G."/>
            <person name="Boag P.R."/>
            <person name="Tan P."/>
            <person name="Li Q."/>
            <person name="Min J."/>
            <person name="Yang Y."/>
            <person name="Wang X."/>
            <person name="Fang X."/>
            <person name="Hall R.S."/>
            <person name="Hofmann A."/>
            <person name="Sternberg P.W."/>
            <person name="Jex A.R."/>
            <person name="Gasser R.B."/>
        </authorList>
    </citation>
    <scope>NUCLEOTIDE SEQUENCE [LARGE SCALE GENOMIC DNA]</scope>
    <source>
        <strain evidence="3">PN_DK_2014</strain>
    </source>
</reference>
<dbReference type="STRING" id="6265.A0A0B2V2U8"/>
<sequence>GITEVNCLQAELQLSKEQRKKISVEDNIRKTQLRSLQKDLSERSRELCLLQRKLSEESEACKKRLTMVEERAKNAEVEYLKIKLQAGIANLERAYKDAGQLLQSLESLQKRRGYALHNGQLESAILCWKARCERISELISSARADFIDAVHAGSRLEELPQISVPEPPPLPRLLEFGQTTSEASSLEAGEVFSAEASTSNGMQRTSAIGIPSVVSFDGQCSKSSMDGMNVLDNHSDKPNTIVNDAYFLPAPSSSGISVSSTWDDLLVTKSTVHQSSGSDDCLQASFNGSSDNAVPLKQVYFCAFLLNVL</sequence>
<evidence type="ECO:0000313" key="3">
    <source>
        <dbReference type="EMBL" id="KHN75355.1"/>
    </source>
</evidence>
<comment type="caution">
    <text evidence="3">The sequence shown here is derived from an EMBL/GenBank/DDBJ whole genome shotgun (WGS) entry which is preliminary data.</text>
</comment>
<proteinExistence type="predicted"/>
<organism evidence="3 4">
    <name type="scientific">Toxocara canis</name>
    <name type="common">Canine roundworm</name>
    <dbReference type="NCBI Taxonomy" id="6265"/>
    <lineage>
        <taxon>Eukaryota</taxon>
        <taxon>Metazoa</taxon>
        <taxon>Ecdysozoa</taxon>
        <taxon>Nematoda</taxon>
        <taxon>Chromadorea</taxon>
        <taxon>Rhabditida</taxon>
        <taxon>Spirurina</taxon>
        <taxon>Ascaridomorpha</taxon>
        <taxon>Ascaridoidea</taxon>
        <taxon>Toxocaridae</taxon>
        <taxon>Toxocara</taxon>
    </lineage>
</organism>
<evidence type="ECO:0000259" key="2">
    <source>
        <dbReference type="Pfam" id="PF24525"/>
    </source>
</evidence>
<evidence type="ECO:0000256" key="1">
    <source>
        <dbReference type="SAM" id="Coils"/>
    </source>
</evidence>